<dbReference type="STRING" id="6293.A0A1I8ESQ1"/>
<reference evidence="2" key="1">
    <citation type="submission" date="2016-11" db="UniProtKB">
        <authorList>
            <consortium name="WormBaseParasite"/>
        </authorList>
    </citation>
    <scope>IDENTIFICATION</scope>
    <source>
        <strain evidence="2">pt0022</strain>
    </source>
</reference>
<feature type="domain" description="BEACH-type PH" evidence="1">
    <location>
        <begin position="1"/>
        <end position="86"/>
    </location>
</feature>
<proteinExistence type="predicted"/>
<dbReference type="SUPFAM" id="SSF50729">
    <property type="entry name" value="PH domain-like"/>
    <property type="match status" value="1"/>
</dbReference>
<dbReference type="Gene3D" id="2.30.29.30">
    <property type="entry name" value="Pleckstrin-homology domain (PH domain)/Phosphotyrosine-binding domain (PTB)"/>
    <property type="match status" value="1"/>
</dbReference>
<dbReference type="AlphaFoldDB" id="A0A1I8ESQ1"/>
<accession>A0A1I8ESQ1</accession>
<organism evidence="2">
    <name type="scientific">Wuchereria bancrofti</name>
    <dbReference type="NCBI Taxonomy" id="6293"/>
    <lineage>
        <taxon>Eukaryota</taxon>
        <taxon>Metazoa</taxon>
        <taxon>Ecdysozoa</taxon>
        <taxon>Nematoda</taxon>
        <taxon>Chromadorea</taxon>
        <taxon>Rhabditida</taxon>
        <taxon>Spirurina</taxon>
        <taxon>Spiruromorpha</taxon>
        <taxon>Filarioidea</taxon>
        <taxon>Onchocercidae</taxon>
        <taxon>Wuchereria</taxon>
    </lineage>
</organism>
<dbReference type="InterPro" id="IPR023362">
    <property type="entry name" value="PH-BEACH_dom"/>
</dbReference>
<evidence type="ECO:0000259" key="1">
    <source>
        <dbReference type="PROSITE" id="PS51783"/>
    </source>
</evidence>
<name>A0A1I8ESQ1_WUCBA</name>
<dbReference type="WBParaSite" id="maker-PairedContig_4609-snap-gene-0.17-mRNA-1">
    <property type="protein sequence ID" value="maker-PairedContig_4609-snap-gene-0.17-mRNA-1"/>
    <property type="gene ID" value="maker-PairedContig_4609-snap-gene-0.17"/>
</dbReference>
<dbReference type="PROSITE" id="PS51783">
    <property type="entry name" value="PH_BEACH"/>
    <property type="match status" value="1"/>
</dbReference>
<protein>
    <submittedName>
        <fullName evidence="2">BEACH-type PH domain-containing protein</fullName>
    </submittedName>
</protein>
<dbReference type="InterPro" id="IPR011993">
    <property type="entry name" value="PH-like_dom_sf"/>
</dbReference>
<evidence type="ECO:0000313" key="2">
    <source>
        <dbReference type="WBParaSite" id="maker-PairedContig_4609-snap-gene-0.17-mRNA-1"/>
    </source>
</evidence>
<sequence>MHGVLSCSCFSSDGILIYRTKRLSRTNTLFIRWSCGDLVEIYKRHHLLKDTALEIFLYFMNFIVGTHNLNNCVSEVGSVWFANTLILFMRIFQFFERICTVSFTIMVGRSDHQF</sequence>